<reference evidence="3 4" key="1">
    <citation type="submission" date="2015-09" db="EMBL/GenBank/DDBJ databases">
        <authorList>
            <consortium name="Pathogen Informatics"/>
        </authorList>
    </citation>
    <scope>NUCLEOTIDE SEQUENCE [LARGE SCALE GENOMIC DNA]</scope>
    <source>
        <strain evidence="3 4">2789STDY5834899</strain>
    </source>
</reference>
<dbReference type="Pfam" id="PF13439">
    <property type="entry name" value="Glyco_transf_4"/>
    <property type="match status" value="1"/>
</dbReference>
<keyword evidence="3" id="KW-0808">Transferase</keyword>
<dbReference type="Gene3D" id="3.40.50.2000">
    <property type="entry name" value="Glycogen Phosphorylase B"/>
    <property type="match status" value="2"/>
</dbReference>
<dbReference type="SUPFAM" id="SSF53756">
    <property type="entry name" value="UDP-Glycosyltransferase/glycogen phosphorylase"/>
    <property type="match status" value="1"/>
</dbReference>
<dbReference type="GO" id="GO:0103011">
    <property type="term" value="F:mannosylfructose-phosphate synthase activity"/>
    <property type="evidence" value="ECO:0007669"/>
    <property type="project" value="UniProtKB-EC"/>
</dbReference>
<protein>
    <submittedName>
        <fullName evidence="3">Glycosyl transferase family protein</fullName>
        <ecNumber evidence="3">2.4.1.246</ecNumber>
    </submittedName>
</protein>
<dbReference type="PANTHER" id="PTHR12526">
    <property type="entry name" value="GLYCOSYLTRANSFERASE"/>
    <property type="match status" value="1"/>
</dbReference>
<name>A0A174QIN1_BACT4</name>
<dbReference type="RefSeq" id="WP_055300238.1">
    <property type="nucleotide sequence ID" value="NZ_CZAP01000011.1"/>
</dbReference>
<dbReference type="EMBL" id="CZAP01000011">
    <property type="protein sequence ID" value="CUP71791.1"/>
    <property type="molecule type" value="Genomic_DNA"/>
</dbReference>
<dbReference type="Proteomes" id="UP000095576">
    <property type="component" value="Unassembled WGS sequence"/>
</dbReference>
<gene>
    <name evidence="3" type="primary">mfpsA_1</name>
    <name evidence="3" type="ORF">ERS852511_02981</name>
</gene>
<dbReference type="Pfam" id="PF00534">
    <property type="entry name" value="Glycos_transf_1"/>
    <property type="match status" value="1"/>
</dbReference>
<dbReference type="InterPro" id="IPR001296">
    <property type="entry name" value="Glyco_trans_1"/>
</dbReference>
<feature type="domain" description="Glycosyltransferase subfamily 4-like N-terminal" evidence="2">
    <location>
        <begin position="13"/>
        <end position="173"/>
    </location>
</feature>
<accession>A0A174QIN1</accession>
<dbReference type="EC" id="2.4.1.246" evidence="3"/>
<dbReference type="InterPro" id="IPR028098">
    <property type="entry name" value="Glyco_trans_4-like_N"/>
</dbReference>
<feature type="domain" description="Glycosyl transferase family 1" evidence="1">
    <location>
        <begin position="189"/>
        <end position="347"/>
    </location>
</feature>
<sequence>MKLLFVIGSLQGGGAEHVLSTVCNNLADRGHEVILVHDFRWQVYHINEKVRQIDTNTFEKDTSVGSSARRYYNKVVNRLRDYRFFKSLIKTEKPDIVTCFLQNWAWQLALICKGNTPLVFSERNTFDWDYKSFKDKICKKLWYRFGDAVTTMTYYDKAYLRNTYKKVYVMHNPLSYTPISEEVYLKTFSTRKNILACGRLVSDKGFDKLIKAFSVIANEFPNWDVDIAGQDMQNSNYSIVLKDLVKSYGLEERIRFIGFHSDMDNVMKQHSVFCLCSKHEGFPNVLSEALSMGMAAVSFDIVTGPREIIIDGLDGIIVENQDVEALTEGLRELLSSEDLRKKLGLKAIENINRFRPECIITSWEAMFQSIIRHSKM</sequence>
<evidence type="ECO:0000313" key="3">
    <source>
        <dbReference type="EMBL" id="CUP71791.1"/>
    </source>
</evidence>
<evidence type="ECO:0000259" key="1">
    <source>
        <dbReference type="Pfam" id="PF00534"/>
    </source>
</evidence>
<dbReference type="AlphaFoldDB" id="A0A174QIN1"/>
<proteinExistence type="predicted"/>
<evidence type="ECO:0000313" key="4">
    <source>
        <dbReference type="Proteomes" id="UP000095576"/>
    </source>
</evidence>
<keyword evidence="3" id="KW-0328">Glycosyltransferase</keyword>
<organism evidence="3 4">
    <name type="scientific">Bacteroides thetaiotaomicron</name>
    <dbReference type="NCBI Taxonomy" id="818"/>
    <lineage>
        <taxon>Bacteria</taxon>
        <taxon>Pseudomonadati</taxon>
        <taxon>Bacteroidota</taxon>
        <taxon>Bacteroidia</taxon>
        <taxon>Bacteroidales</taxon>
        <taxon>Bacteroidaceae</taxon>
        <taxon>Bacteroides</taxon>
    </lineage>
</organism>
<evidence type="ECO:0000259" key="2">
    <source>
        <dbReference type="Pfam" id="PF13439"/>
    </source>
</evidence>
<dbReference type="PANTHER" id="PTHR12526:SF630">
    <property type="entry name" value="GLYCOSYLTRANSFERASE"/>
    <property type="match status" value="1"/>
</dbReference>